<dbReference type="Proteomes" id="UP000320095">
    <property type="component" value="Unassembled WGS sequence"/>
</dbReference>
<dbReference type="EMBL" id="RCZG01000015">
    <property type="protein sequence ID" value="TPG29713.1"/>
    <property type="molecule type" value="Genomic_DNA"/>
</dbReference>
<proteinExistence type="predicted"/>
<evidence type="ECO:0000313" key="1">
    <source>
        <dbReference type="EMBL" id="TPG29713.1"/>
    </source>
</evidence>
<comment type="caution">
    <text evidence="1">The sequence shown here is derived from an EMBL/GenBank/DDBJ whole genome shotgun (WGS) entry which is preliminary data.</text>
</comment>
<sequence>MVLGRRRDPPRLGFAAVANMTEHLLASTMLRRLGHDRTRTRSHVEHELGLPSPETALADKAHVFATRYVNHDWST</sequence>
<organism evidence="1 2">
    <name type="scientific">Mycolicibacterium hodleri</name>
    <dbReference type="NCBI Taxonomy" id="49897"/>
    <lineage>
        <taxon>Bacteria</taxon>
        <taxon>Bacillati</taxon>
        <taxon>Actinomycetota</taxon>
        <taxon>Actinomycetes</taxon>
        <taxon>Mycobacteriales</taxon>
        <taxon>Mycobacteriaceae</taxon>
        <taxon>Mycolicibacterium</taxon>
    </lineage>
</organism>
<dbReference type="AlphaFoldDB" id="A0A502DWF5"/>
<evidence type="ECO:0000313" key="2">
    <source>
        <dbReference type="Proteomes" id="UP000320095"/>
    </source>
</evidence>
<name>A0A502DWF5_9MYCO</name>
<keyword evidence="2" id="KW-1185">Reference proteome</keyword>
<reference evidence="1 2" key="1">
    <citation type="journal article" date="2019" name="Environ. Microbiol.">
        <title>Species interactions and distinct microbial communities in high Arctic permafrost affected cryosols are associated with the CH4 and CO2 gas fluxes.</title>
        <authorList>
            <person name="Altshuler I."/>
            <person name="Hamel J."/>
            <person name="Turney S."/>
            <person name="Magnuson E."/>
            <person name="Levesque R."/>
            <person name="Greer C."/>
            <person name="Whyte L.G."/>
        </authorList>
    </citation>
    <scope>NUCLEOTIDE SEQUENCE [LARGE SCALE GENOMIC DNA]</scope>
    <source>
        <strain evidence="1 2">S5.20</strain>
    </source>
</reference>
<gene>
    <name evidence="1" type="ORF">EAH80_26130</name>
</gene>
<accession>A0A502DWF5</accession>
<protein>
    <submittedName>
        <fullName evidence="1">Uncharacterized protein</fullName>
    </submittedName>
</protein>